<dbReference type="AlphaFoldDB" id="A0AA39XXS1"/>
<evidence type="ECO:0000313" key="4">
    <source>
        <dbReference type="Proteomes" id="UP001174936"/>
    </source>
</evidence>
<comment type="caution">
    <text evidence="3">The sequence shown here is derived from an EMBL/GenBank/DDBJ whole genome shotgun (WGS) entry which is preliminary data.</text>
</comment>
<dbReference type="PANTHER" id="PTHR33630:SF9">
    <property type="entry name" value="CUTINASE 4"/>
    <property type="match status" value="1"/>
</dbReference>
<dbReference type="InterPro" id="IPR000675">
    <property type="entry name" value="Cutinase/axe"/>
</dbReference>
<dbReference type="GO" id="GO:0052689">
    <property type="term" value="F:carboxylic ester hydrolase activity"/>
    <property type="evidence" value="ECO:0007669"/>
    <property type="project" value="UniProtKB-ARBA"/>
</dbReference>
<dbReference type="SMART" id="SM01110">
    <property type="entry name" value="Cutinase"/>
    <property type="match status" value="1"/>
</dbReference>
<evidence type="ECO:0000313" key="3">
    <source>
        <dbReference type="EMBL" id="KAK0642226.1"/>
    </source>
</evidence>
<dbReference type="Pfam" id="PF01083">
    <property type="entry name" value="Cutinase"/>
    <property type="match status" value="1"/>
</dbReference>
<dbReference type="SUPFAM" id="SSF53474">
    <property type="entry name" value="alpha/beta-Hydrolases"/>
    <property type="match status" value="1"/>
</dbReference>
<proteinExistence type="predicted"/>
<dbReference type="InterPro" id="IPR029058">
    <property type="entry name" value="AB_hydrolase_fold"/>
</dbReference>
<gene>
    <name evidence="3" type="ORF">B0T16DRAFT_462223</name>
</gene>
<dbReference type="EMBL" id="JAULSV010000006">
    <property type="protein sequence ID" value="KAK0642226.1"/>
    <property type="molecule type" value="Genomic_DNA"/>
</dbReference>
<sequence length="277" mass="28632">MKVQIGLALATGANALFFPFARRAEEACATGLHMIVVRGSNEEPGMGKIGVIAGNVSLAIPGSTSVGVEYPAAIDKYASSLAEGTTELVRLVGEYEKQCPGGKIALLGYSQGAHSVMDAVCGSSSAGFRTTSDLPDAYESSIVAIATYGDPSHTVNASWNQGTSMTSGIFPRLNLTACEPYTDRIRSWCDVGDVYCDKGNNTRVHGTYFANYTDVTVDFIVGKYNESIAETTPAPTPTPGAAGPGSAAGLRSAGAPDVVMMALVSLGLLVFGSVGLL</sequence>
<evidence type="ECO:0000256" key="2">
    <source>
        <dbReference type="ARBA" id="ARBA00023157"/>
    </source>
</evidence>
<organism evidence="3 4">
    <name type="scientific">Cercophora newfieldiana</name>
    <dbReference type="NCBI Taxonomy" id="92897"/>
    <lineage>
        <taxon>Eukaryota</taxon>
        <taxon>Fungi</taxon>
        <taxon>Dikarya</taxon>
        <taxon>Ascomycota</taxon>
        <taxon>Pezizomycotina</taxon>
        <taxon>Sordariomycetes</taxon>
        <taxon>Sordariomycetidae</taxon>
        <taxon>Sordariales</taxon>
        <taxon>Lasiosphaeriaceae</taxon>
        <taxon>Cercophora</taxon>
    </lineage>
</organism>
<accession>A0AA39XXS1</accession>
<reference evidence="3" key="1">
    <citation type="submission" date="2023-06" db="EMBL/GenBank/DDBJ databases">
        <title>Genome-scale phylogeny and comparative genomics of the fungal order Sordariales.</title>
        <authorList>
            <consortium name="Lawrence Berkeley National Laboratory"/>
            <person name="Hensen N."/>
            <person name="Bonometti L."/>
            <person name="Westerberg I."/>
            <person name="Brannstrom I.O."/>
            <person name="Guillou S."/>
            <person name="Cros-Aarteil S."/>
            <person name="Calhoun S."/>
            <person name="Haridas S."/>
            <person name="Kuo A."/>
            <person name="Mondo S."/>
            <person name="Pangilinan J."/>
            <person name="Riley R."/>
            <person name="Labutti K."/>
            <person name="Andreopoulos B."/>
            <person name="Lipzen A."/>
            <person name="Chen C."/>
            <person name="Yanf M."/>
            <person name="Daum C."/>
            <person name="Ng V."/>
            <person name="Clum A."/>
            <person name="Steindorff A."/>
            <person name="Ohm R."/>
            <person name="Martin F."/>
            <person name="Silar P."/>
            <person name="Natvig D."/>
            <person name="Lalanne C."/>
            <person name="Gautier V."/>
            <person name="Ament-Velasquez S.L."/>
            <person name="Kruys A."/>
            <person name="Hutchinson M.I."/>
            <person name="Powell A.J."/>
            <person name="Barry K."/>
            <person name="Miller A.N."/>
            <person name="Grigoriev I.V."/>
            <person name="Debuchy R."/>
            <person name="Gladieux P."/>
            <person name="Thoren M.H."/>
            <person name="Johannesson H."/>
        </authorList>
    </citation>
    <scope>NUCLEOTIDE SEQUENCE</scope>
    <source>
        <strain evidence="3">SMH2532-1</strain>
    </source>
</reference>
<keyword evidence="4" id="KW-1185">Reference proteome</keyword>
<evidence type="ECO:0000256" key="1">
    <source>
        <dbReference type="ARBA" id="ARBA00022801"/>
    </source>
</evidence>
<keyword evidence="1" id="KW-0378">Hydrolase</keyword>
<name>A0AA39XXS1_9PEZI</name>
<dbReference type="Proteomes" id="UP001174936">
    <property type="component" value="Unassembled WGS sequence"/>
</dbReference>
<protein>
    <submittedName>
        <fullName evidence="3">Cutinase-domain-containing protein</fullName>
    </submittedName>
</protein>
<dbReference type="Gene3D" id="3.40.50.1820">
    <property type="entry name" value="alpha/beta hydrolase"/>
    <property type="match status" value="1"/>
</dbReference>
<dbReference type="PANTHER" id="PTHR33630">
    <property type="entry name" value="CUTINASE RV1984C-RELATED-RELATED"/>
    <property type="match status" value="1"/>
</dbReference>
<keyword evidence="2" id="KW-1015">Disulfide bond</keyword>